<dbReference type="EMBL" id="CP100390">
    <property type="protein sequence ID" value="UZE96110.1"/>
    <property type="molecule type" value="Genomic_DNA"/>
</dbReference>
<reference evidence="2" key="1">
    <citation type="submission" date="2022-06" db="EMBL/GenBank/DDBJ databases">
        <title>Alkalimarinus sp. nov., isolated from gut of a Alitta virens.</title>
        <authorList>
            <person name="Yang A.I."/>
            <person name="Shin N.-R."/>
        </authorList>
    </citation>
    <scope>NUCLEOTIDE SEQUENCE</scope>
    <source>
        <strain evidence="2">A2M4</strain>
    </source>
</reference>
<dbReference type="RefSeq" id="WP_265047597.1">
    <property type="nucleotide sequence ID" value="NZ_CP100390.1"/>
</dbReference>
<dbReference type="Proteomes" id="UP001163739">
    <property type="component" value="Chromosome"/>
</dbReference>
<dbReference type="Pfam" id="PF11137">
    <property type="entry name" value="DUF2909"/>
    <property type="match status" value="1"/>
</dbReference>
<keyword evidence="1" id="KW-1133">Transmembrane helix</keyword>
<feature type="transmembrane region" description="Helical" evidence="1">
    <location>
        <begin position="37"/>
        <end position="57"/>
    </location>
</feature>
<evidence type="ECO:0000313" key="2">
    <source>
        <dbReference type="EMBL" id="UZE96110.1"/>
    </source>
</evidence>
<evidence type="ECO:0000256" key="1">
    <source>
        <dbReference type="SAM" id="Phobius"/>
    </source>
</evidence>
<accession>A0ABY6N1X2</accession>
<keyword evidence="3" id="KW-1185">Reference proteome</keyword>
<feature type="transmembrane region" description="Helical" evidence="1">
    <location>
        <begin position="6"/>
        <end position="25"/>
    </location>
</feature>
<gene>
    <name evidence="2" type="ORF">NKI27_19010</name>
</gene>
<name>A0ABY6N1X2_9ALTE</name>
<protein>
    <submittedName>
        <fullName evidence="2">Twin transmembrane helix small protein</fullName>
    </submittedName>
</protein>
<keyword evidence="1 2" id="KW-0812">Transmembrane</keyword>
<sequence length="69" mass="7461">MLKILIVVLLFAIIISLFSGLVFLVKDDGKSTRTVNALTVRVTLSVLLLALLVYAVLSGQLPINPSPIR</sequence>
<dbReference type="InterPro" id="IPR021313">
    <property type="entry name" value="DUF2909"/>
</dbReference>
<organism evidence="2 3">
    <name type="scientific">Alkalimarinus alittae</name>
    <dbReference type="NCBI Taxonomy" id="2961619"/>
    <lineage>
        <taxon>Bacteria</taxon>
        <taxon>Pseudomonadati</taxon>
        <taxon>Pseudomonadota</taxon>
        <taxon>Gammaproteobacteria</taxon>
        <taxon>Alteromonadales</taxon>
        <taxon>Alteromonadaceae</taxon>
        <taxon>Alkalimarinus</taxon>
    </lineage>
</organism>
<proteinExistence type="predicted"/>
<dbReference type="NCBIfam" id="NF033233">
    <property type="entry name" value="twin_helix"/>
    <property type="match status" value="1"/>
</dbReference>
<keyword evidence="1" id="KW-0472">Membrane</keyword>
<evidence type="ECO:0000313" key="3">
    <source>
        <dbReference type="Proteomes" id="UP001163739"/>
    </source>
</evidence>